<dbReference type="GO" id="GO:0006310">
    <property type="term" value="P:DNA recombination"/>
    <property type="evidence" value="ECO:0007669"/>
    <property type="project" value="UniProtKB-KW"/>
</dbReference>
<evidence type="ECO:0000313" key="3">
    <source>
        <dbReference type="EMBL" id="SIO96174.1"/>
    </source>
</evidence>
<dbReference type="RefSeq" id="WP_074374626.1">
    <property type="nucleotide sequence ID" value="NZ_AP024907.1"/>
</dbReference>
<dbReference type="Gene3D" id="1.10.443.10">
    <property type="entry name" value="Intergrase catalytic core"/>
    <property type="match status" value="1"/>
</dbReference>
<dbReference type="InterPro" id="IPR011010">
    <property type="entry name" value="DNA_brk_join_enz"/>
</dbReference>
<evidence type="ECO:0000256" key="1">
    <source>
        <dbReference type="ARBA" id="ARBA00023172"/>
    </source>
</evidence>
<dbReference type="Proteomes" id="UP000184774">
    <property type="component" value="Unassembled WGS sequence"/>
</dbReference>
<dbReference type="InterPro" id="IPR009492">
    <property type="entry name" value="TniQ"/>
</dbReference>
<dbReference type="OrthoDB" id="7066696at2"/>
<dbReference type="SUPFAM" id="SSF56349">
    <property type="entry name" value="DNA breaking-rejoining enzymes"/>
    <property type="match status" value="1"/>
</dbReference>
<accession>A0A1N6M9R6</accession>
<organism evidence="3 4">
    <name type="scientific">Vibrio spartinae</name>
    <dbReference type="NCBI Taxonomy" id="1918945"/>
    <lineage>
        <taxon>Bacteria</taxon>
        <taxon>Pseudomonadati</taxon>
        <taxon>Pseudomonadota</taxon>
        <taxon>Gammaproteobacteria</taxon>
        <taxon>Vibrionales</taxon>
        <taxon>Vibrionaceae</taxon>
        <taxon>Vibrio</taxon>
    </lineage>
</organism>
<dbReference type="GO" id="GO:0003677">
    <property type="term" value="F:DNA binding"/>
    <property type="evidence" value="ECO:0007669"/>
    <property type="project" value="InterPro"/>
</dbReference>
<dbReference type="GO" id="GO:0015074">
    <property type="term" value="P:DNA integration"/>
    <property type="evidence" value="ECO:0007669"/>
    <property type="project" value="InterPro"/>
</dbReference>
<gene>
    <name evidence="3" type="ORF">VSP9026_03956</name>
</gene>
<evidence type="ECO:0000313" key="4">
    <source>
        <dbReference type="Proteomes" id="UP000184774"/>
    </source>
</evidence>
<proteinExistence type="predicted"/>
<dbReference type="AlphaFoldDB" id="A0A1N6M9R6"/>
<reference evidence="3 4" key="1">
    <citation type="submission" date="2016-12" db="EMBL/GenBank/DDBJ databases">
        <authorList>
            <person name="Song W.-J."/>
            <person name="Kurnit D.M."/>
        </authorList>
    </citation>
    <scope>NUCLEOTIDE SEQUENCE [LARGE SCALE GENOMIC DNA]</scope>
    <source>
        <strain evidence="3 4">CECT 9026</strain>
    </source>
</reference>
<keyword evidence="1" id="KW-0233">DNA recombination</keyword>
<dbReference type="Pfam" id="PF06527">
    <property type="entry name" value="TniQ"/>
    <property type="match status" value="1"/>
</dbReference>
<sequence>MFVPHLKASESLYSYIYRLARFNSILTAPFFHKYILLKNGNFVNPKKASDKLYELVGESHSLLFEEASKRAKSAPNSQLITSQSLGSNEVVFPDEKNDKSMRYCPDCISEQIYYYGHSWLRKDWMFNHRCLVHGHKLLSIFDTSDKLGLSLSDTFMKVLDGDFLSYPESAISTKNLYENRSSVVAPCVLVEYFKSTRSFGFFDFNGYEGAFSNTISLFYQYLNSFPDNEKEVLKTFLYASVEACVRDGFYFYKARHDCLSCPYREYCTDIEDGTAFRPVDEVDVRSILVSIFQNSSLPVHISDRQISIYSDLLSHIGHFFEPSSYEADTVEWLFTLMKSTFSTHSELTSIGETFPIFDDISREPISGLLVIRLKRERVGCSYRTALLPRNVEKKMKRYIESRLNGKFNSNSPLLVSKSGLKPIDPKVLNKMFREAFKVFDTVQAEGKTLHSIRDIMAVSAILAGANMQYVTKASGLGASQLIKENILPV</sequence>
<dbReference type="EMBL" id="FSSB01000028">
    <property type="protein sequence ID" value="SIO96174.1"/>
    <property type="molecule type" value="Genomic_DNA"/>
</dbReference>
<feature type="domain" description="TniQ" evidence="2">
    <location>
        <begin position="2"/>
        <end position="137"/>
    </location>
</feature>
<name>A0A1N6M9R6_9VIBR</name>
<evidence type="ECO:0000259" key="2">
    <source>
        <dbReference type="Pfam" id="PF06527"/>
    </source>
</evidence>
<dbReference type="InterPro" id="IPR013762">
    <property type="entry name" value="Integrase-like_cat_sf"/>
</dbReference>
<protein>
    <recommendedName>
        <fullName evidence="2">TniQ domain-containing protein</fullName>
    </recommendedName>
</protein>